<evidence type="ECO:0000256" key="1">
    <source>
        <dbReference type="SAM" id="MobiDB-lite"/>
    </source>
</evidence>
<dbReference type="Proteomes" id="UP001432322">
    <property type="component" value="Unassembled WGS sequence"/>
</dbReference>
<feature type="region of interest" description="Disordered" evidence="1">
    <location>
        <begin position="1"/>
        <end position="33"/>
    </location>
</feature>
<evidence type="ECO:0000313" key="3">
    <source>
        <dbReference type="Proteomes" id="UP001432322"/>
    </source>
</evidence>
<reference evidence="2" key="1">
    <citation type="submission" date="2023-10" db="EMBL/GenBank/DDBJ databases">
        <title>Genome assembly of Pristionchus species.</title>
        <authorList>
            <person name="Yoshida K."/>
            <person name="Sommer R.J."/>
        </authorList>
    </citation>
    <scope>NUCLEOTIDE SEQUENCE</scope>
    <source>
        <strain evidence="2">RS5133</strain>
    </source>
</reference>
<gene>
    <name evidence="2" type="ORF">PFISCL1PPCAC_26405</name>
</gene>
<evidence type="ECO:0000313" key="2">
    <source>
        <dbReference type="EMBL" id="GMT35107.1"/>
    </source>
</evidence>
<name>A0AAV5WSU9_9BILA</name>
<organism evidence="2 3">
    <name type="scientific">Pristionchus fissidentatus</name>
    <dbReference type="NCBI Taxonomy" id="1538716"/>
    <lineage>
        <taxon>Eukaryota</taxon>
        <taxon>Metazoa</taxon>
        <taxon>Ecdysozoa</taxon>
        <taxon>Nematoda</taxon>
        <taxon>Chromadorea</taxon>
        <taxon>Rhabditida</taxon>
        <taxon>Rhabditina</taxon>
        <taxon>Diplogasteromorpha</taxon>
        <taxon>Diplogasteroidea</taxon>
        <taxon>Neodiplogasteridae</taxon>
        <taxon>Pristionchus</taxon>
    </lineage>
</organism>
<feature type="compositionally biased region" description="Polar residues" evidence="1">
    <location>
        <begin position="19"/>
        <end position="31"/>
    </location>
</feature>
<dbReference type="EMBL" id="BTSY01000007">
    <property type="protein sequence ID" value="GMT35107.1"/>
    <property type="molecule type" value="Genomic_DNA"/>
</dbReference>
<accession>A0AAV5WSU9</accession>
<proteinExistence type="predicted"/>
<feature type="non-terminal residue" evidence="2">
    <location>
        <position position="1"/>
    </location>
</feature>
<protein>
    <submittedName>
        <fullName evidence="2">Uncharacterized protein</fullName>
    </submittedName>
</protein>
<keyword evidence="3" id="KW-1185">Reference proteome</keyword>
<sequence length="82" mass="9231">GEAWSDGTRDHVVRCLDGPSSSNRDSTLPSRSRSRSIVRYDHDALSIERESVVGDMLRSKYFISADDAHSALIDELRLARLR</sequence>
<feature type="non-terminal residue" evidence="2">
    <location>
        <position position="82"/>
    </location>
</feature>
<dbReference type="AlphaFoldDB" id="A0AAV5WSU9"/>
<comment type="caution">
    <text evidence="2">The sequence shown here is derived from an EMBL/GenBank/DDBJ whole genome shotgun (WGS) entry which is preliminary data.</text>
</comment>